<comment type="caution">
    <text evidence="1">The sequence shown here is derived from an EMBL/GenBank/DDBJ whole genome shotgun (WGS) entry which is preliminary data.</text>
</comment>
<organism evidence="1 2">
    <name type="scientific">Naganishia vaughanmartiniae</name>
    <dbReference type="NCBI Taxonomy" id="1424756"/>
    <lineage>
        <taxon>Eukaryota</taxon>
        <taxon>Fungi</taxon>
        <taxon>Dikarya</taxon>
        <taxon>Basidiomycota</taxon>
        <taxon>Agaricomycotina</taxon>
        <taxon>Tremellomycetes</taxon>
        <taxon>Filobasidiales</taxon>
        <taxon>Filobasidiaceae</taxon>
        <taxon>Naganishia</taxon>
    </lineage>
</organism>
<dbReference type="Proteomes" id="UP001243375">
    <property type="component" value="Unassembled WGS sequence"/>
</dbReference>
<name>A0ACC2X926_9TREE</name>
<reference evidence="1" key="1">
    <citation type="submission" date="2023-04" db="EMBL/GenBank/DDBJ databases">
        <title>Draft Genome sequencing of Naganishia species isolated from polar environments using Oxford Nanopore Technology.</title>
        <authorList>
            <person name="Leo P."/>
            <person name="Venkateswaran K."/>
        </authorList>
    </citation>
    <scope>NUCLEOTIDE SEQUENCE</scope>
    <source>
        <strain evidence="1">MNA-CCFEE 5425</strain>
    </source>
</reference>
<gene>
    <name evidence="1" type="ORF">QFC22_003270</name>
</gene>
<keyword evidence="2" id="KW-1185">Reference proteome</keyword>
<dbReference type="EMBL" id="JASBWU010000008">
    <property type="protein sequence ID" value="KAJ9119561.1"/>
    <property type="molecule type" value="Genomic_DNA"/>
</dbReference>
<accession>A0ACC2X926</accession>
<evidence type="ECO:0000313" key="2">
    <source>
        <dbReference type="Proteomes" id="UP001243375"/>
    </source>
</evidence>
<protein>
    <submittedName>
        <fullName evidence="1">Uncharacterized protein</fullName>
    </submittedName>
</protein>
<proteinExistence type="predicted"/>
<sequence>MAPDQNTYGQGGREKERERATNNAKDRVGQYILGTEIGKGSFATVYKGYIQKTREPVAIKAVSRGKLTPKLLENLEGEIAIMKACIHRNVVALKECMKNEHFIYLVMEFCSGGDLSIYIKKRGRLPSLEYHLADPTGATDGQMMFWPHPKEGGLDDFAVRNLLGQLAEALKFLRSKNLIHRDLKPQNLLLQPPTEAEYASGHPLGIPMLKVADFGFARSLPAAALAETLCGSPLYMAPEILRYEKYDAKADLWSVGAVLFEMAVGKPPFKALNHVELLKKIERNEDRIRFPDEEPLSRDEMEDYSDIKSAPPVAADIKELIRKLLKKKPVVRMSFNDFFDCRVWAGCMKQPRKSSHAAYFDQRSPKLESRRSSTSAPMFAQRLDSEEHSSRPSSGQSRPPAVSPMTRKGAEPKYYVPPIQGKNINPAEASGSEQPTKEARKPSPVVGRTDASDPSKHRRSVAEQSSKSKDIPGSNQHERDRSYSNSSQRRTPEIRTPNSHDIAKNTNPVSSGQRRNEESMEKSSEESDKKLKDSDEYVVVEKRNIEVNSLADELDAAARRPELLSRRRSSRMSALTRPISALAAGASAAANAVASSTGVSPVSYSPPFTMSSTPPFALPPGAHRSRAPSFHSVSSSPNLQTRTRPVLVPHSVTTYGSSLTYHQTAHDAQQRYSESSSPGNQGLTRVLTSAGMRFFGSPANVLGNLTQRPWLRSRNTFPQREQNPEEEALVQKLDDLGQMALAMVEFADSKLTLCTPNTIRPSPTLGHSSISPSSYLQTAAARRRSSTASLASNDMSSARLDVLCAEALVVYVKALAFLQHGVDLARRHWESRVVSSGTVPTGPEFNESKWSKSLVQG</sequence>
<evidence type="ECO:0000313" key="1">
    <source>
        <dbReference type="EMBL" id="KAJ9119561.1"/>
    </source>
</evidence>